<proteinExistence type="predicted"/>
<feature type="signal peptide" evidence="1">
    <location>
        <begin position="1"/>
        <end position="23"/>
    </location>
</feature>
<dbReference type="RefSeq" id="WP_073122659.1">
    <property type="nucleotide sequence ID" value="NZ_FRAA01000004.1"/>
</dbReference>
<keyword evidence="1" id="KW-0732">Signal</keyword>
<keyword evidence="3" id="KW-1185">Reference proteome</keyword>
<reference evidence="3" key="1">
    <citation type="submission" date="2016-11" db="EMBL/GenBank/DDBJ databases">
        <authorList>
            <person name="Varghese N."/>
            <person name="Submissions S."/>
        </authorList>
    </citation>
    <scope>NUCLEOTIDE SEQUENCE [LARGE SCALE GENOMIC DNA]</scope>
    <source>
        <strain evidence="3">DSM 26134</strain>
    </source>
</reference>
<sequence length="496" mass="54713">MKNNKIYTYILASVVLLFGATSCDDFLDVNTDPNNPTEVTVDLILPVAQVYTATQMHADRRINHLGSMMMYNWSESQGFSWYDNEFQYLVNSTFYASIFDEGYRDPLKQYNLLTELGEGYDNYEAIGLIMKAYHYQLMVDFYGDIPYSEALQRSENATPVYDSGSDVYTSLMVDLTAAIDLINVAAGSGVAVKPGSDDVMFGGDMTMWKQFANTLKVRILTRLSDMTSMQGYIQTEFDAITAEGSGFITANVVVDPGYEVSEGKQNPYWDEMGFTPTGDEQLNYRATCATQYILDYLASTNDPRISFLYEEPDTGHLGVNQGLEVDENYAPELVSNIGPGILKSATMGDIIFTLAESNFNRAELALKGFGGDPQTLYEAGISAAFVTLSHGAAVLTSADAIAYYSQNINNVNYAGSANKLEAIITQKWLAVNGLTAEQSWFDYSRTGFPSNLPISAQASTTDRPVRLFYPASESASNASNVPDQPNAFSDKIFWAN</sequence>
<organism evidence="2 3">
    <name type="scientific">Reichenbachiella agariperforans</name>
    <dbReference type="NCBI Taxonomy" id="156994"/>
    <lineage>
        <taxon>Bacteria</taxon>
        <taxon>Pseudomonadati</taxon>
        <taxon>Bacteroidota</taxon>
        <taxon>Cytophagia</taxon>
        <taxon>Cytophagales</taxon>
        <taxon>Reichenbachiellaceae</taxon>
        <taxon>Reichenbachiella</taxon>
    </lineage>
</organism>
<evidence type="ECO:0000313" key="3">
    <source>
        <dbReference type="Proteomes" id="UP000184474"/>
    </source>
</evidence>
<dbReference type="Proteomes" id="UP000184474">
    <property type="component" value="Unassembled WGS sequence"/>
</dbReference>
<dbReference type="InterPro" id="IPR011990">
    <property type="entry name" value="TPR-like_helical_dom_sf"/>
</dbReference>
<dbReference type="STRING" id="156994.SAMN04488028_10449"/>
<accession>A0A1M6R5Q3</accession>
<dbReference type="PROSITE" id="PS51257">
    <property type="entry name" value="PROKAR_LIPOPROTEIN"/>
    <property type="match status" value="1"/>
</dbReference>
<dbReference type="SUPFAM" id="SSF48452">
    <property type="entry name" value="TPR-like"/>
    <property type="match status" value="1"/>
</dbReference>
<dbReference type="AlphaFoldDB" id="A0A1M6R5Q3"/>
<gene>
    <name evidence="2" type="ORF">SAMN04488028_10449</name>
</gene>
<protein>
    <submittedName>
        <fullName evidence="2">Starch-binding associating with outer membrane</fullName>
    </submittedName>
</protein>
<evidence type="ECO:0000313" key="2">
    <source>
        <dbReference type="EMBL" id="SHK27819.1"/>
    </source>
</evidence>
<dbReference type="Pfam" id="PF12771">
    <property type="entry name" value="SusD-like_2"/>
    <property type="match status" value="1"/>
</dbReference>
<evidence type="ECO:0000256" key="1">
    <source>
        <dbReference type="SAM" id="SignalP"/>
    </source>
</evidence>
<feature type="chain" id="PRO_5012658040" evidence="1">
    <location>
        <begin position="24"/>
        <end position="496"/>
    </location>
</feature>
<dbReference type="InterPro" id="IPR041662">
    <property type="entry name" value="SusD-like_2"/>
</dbReference>
<dbReference type="Gene3D" id="1.25.40.390">
    <property type="match status" value="1"/>
</dbReference>
<name>A0A1M6R5Q3_REIAG</name>
<dbReference type="EMBL" id="FRAA01000004">
    <property type="protein sequence ID" value="SHK27819.1"/>
    <property type="molecule type" value="Genomic_DNA"/>
</dbReference>